<accession>A0A382TBH1</accession>
<gene>
    <name evidence="2" type="ORF">METZ01_LOCUS372324</name>
</gene>
<dbReference type="Gene3D" id="3.30.70.100">
    <property type="match status" value="1"/>
</dbReference>
<dbReference type="GO" id="GO:0046872">
    <property type="term" value="F:metal ion binding"/>
    <property type="evidence" value="ECO:0007669"/>
    <property type="project" value="InterPro"/>
</dbReference>
<dbReference type="SUPFAM" id="SSF55008">
    <property type="entry name" value="HMA, heavy metal-associated domain"/>
    <property type="match status" value="1"/>
</dbReference>
<organism evidence="2">
    <name type="scientific">marine metagenome</name>
    <dbReference type="NCBI Taxonomy" id="408172"/>
    <lineage>
        <taxon>unclassified sequences</taxon>
        <taxon>metagenomes</taxon>
        <taxon>ecological metagenomes</taxon>
    </lineage>
</organism>
<protein>
    <recommendedName>
        <fullName evidence="1">HMA domain-containing protein</fullName>
    </recommendedName>
</protein>
<evidence type="ECO:0000313" key="2">
    <source>
        <dbReference type="EMBL" id="SVD19470.1"/>
    </source>
</evidence>
<dbReference type="Pfam" id="PF00403">
    <property type="entry name" value="HMA"/>
    <property type="match status" value="1"/>
</dbReference>
<reference evidence="2" key="1">
    <citation type="submission" date="2018-05" db="EMBL/GenBank/DDBJ databases">
        <authorList>
            <person name="Lanie J.A."/>
            <person name="Ng W.-L."/>
            <person name="Kazmierczak K.M."/>
            <person name="Andrzejewski T.M."/>
            <person name="Davidsen T.M."/>
            <person name="Wayne K.J."/>
            <person name="Tettelin H."/>
            <person name="Glass J.I."/>
            <person name="Rusch D."/>
            <person name="Podicherti R."/>
            <person name="Tsui H.-C.T."/>
            <person name="Winkler M.E."/>
        </authorList>
    </citation>
    <scope>NUCLEOTIDE SEQUENCE</scope>
</reference>
<dbReference type="CDD" id="cd00371">
    <property type="entry name" value="HMA"/>
    <property type="match status" value="1"/>
</dbReference>
<dbReference type="InterPro" id="IPR036163">
    <property type="entry name" value="HMA_dom_sf"/>
</dbReference>
<name>A0A382TBH1_9ZZZZ</name>
<sequence length="65" mass="6859">MTIARLYSVPGMSCDNCVNTITDHVTPLDGVTDLEFNLDARTVTITGGDDAAITAAIDEAGFVIR</sequence>
<dbReference type="AlphaFoldDB" id="A0A382TBH1"/>
<dbReference type="EMBL" id="UINC01135371">
    <property type="protein sequence ID" value="SVD19470.1"/>
    <property type="molecule type" value="Genomic_DNA"/>
</dbReference>
<evidence type="ECO:0000259" key="1">
    <source>
        <dbReference type="PROSITE" id="PS50846"/>
    </source>
</evidence>
<dbReference type="PROSITE" id="PS50846">
    <property type="entry name" value="HMA_2"/>
    <property type="match status" value="1"/>
</dbReference>
<dbReference type="InterPro" id="IPR006121">
    <property type="entry name" value="HMA_dom"/>
</dbReference>
<proteinExistence type="predicted"/>
<feature type="domain" description="HMA" evidence="1">
    <location>
        <begin position="3"/>
        <end position="65"/>
    </location>
</feature>